<dbReference type="InterPro" id="IPR007484">
    <property type="entry name" value="Peptidase_M28"/>
</dbReference>
<keyword evidence="1" id="KW-0732">Signal</keyword>
<dbReference type="Gene3D" id="3.40.630.10">
    <property type="entry name" value="Zn peptidases"/>
    <property type="match status" value="1"/>
</dbReference>
<comment type="caution">
    <text evidence="3">The sequence shown here is derived from an EMBL/GenBank/DDBJ whole genome shotgun (WGS) entry which is preliminary data.</text>
</comment>
<evidence type="ECO:0000313" key="3">
    <source>
        <dbReference type="EMBL" id="MEK9502472.1"/>
    </source>
</evidence>
<dbReference type="PANTHER" id="PTHR12147">
    <property type="entry name" value="METALLOPEPTIDASE M28 FAMILY MEMBER"/>
    <property type="match status" value="1"/>
</dbReference>
<dbReference type="PROSITE" id="PS51257">
    <property type="entry name" value="PROKAR_LIPOPROTEIN"/>
    <property type="match status" value="1"/>
</dbReference>
<organism evidence="3 4">
    <name type="scientific">Gaopeijia maritima</name>
    <dbReference type="NCBI Taxonomy" id="3119007"/>
    <lineage>
        <taxon>Bacteria</taxon>
        <taxon>Pseudomonadati</taxon>
        <taxon>Gemmatimonadota</taxon>
        <taxon>Longimicrobiia</taxon>
        <taxon>Gaopeijiales</taxon>
        <taxon>Gaopeijiaceae</taxon>
        <taxon>Gaopeijia</taxon>
    </lineage>
</organism>
<accession>A0ABU9ECL9</accession>
<keyword evidence="4" id="KW-1185">Reference proteome</keyword>
<evidence type="ECO:0000313" key="4">
    <source>
        <dbReference type="Proteomes" id="UP001484239"/>
    </source>
</evidence>
<dbReference type="RefSeq" id="WP_405283888.1">
    <property type="nucleotide sequence ID" value="NZ_CP144380.1"/>
</dbReference>
<dbReference type="EMBL" id="JBBHLI010000011">
    <property type="protein sequence ID" value="MEK9502472.1"/>
    <property type="molecule type" value="Genomic_DNA"/>
</dbReference>
<evidence type="ECO:0000256" key="1">
    <source>
        <dbReference type="SAM" id="SignalP"/>
    </source>
</evidence>
<sequence length="527" mass="55889">MSDRVVSAVRSKSSVVASATALVALAACGPEQEPTAGAPMPATTSEAAAAAAATITPDDLYQKISVLAADSMRGRDTPSPEIEQVATWIGEHFASLGLRPGGDDGSFIQRYALRQMTASVESSSIAFSNGASLAWGTDVMALGLPRDGSTSGPVVLVSGSGDPAGAFADLPDQAQVFVFAGPEMEATRQTAWAGLASALYDAGAGQVFVISTIAGTPWERSLARSQQGSRVVGELDPDRPVTMNVREGAVRAALAGVDVDALQSRHDDDLEVTVLEGLTVDSDIAIQILDDASAPNVVGILEGSDPALRDEYIVYSAHMDHVGVGRTVQGGDSIFNGADDDASGTATIMEVAEAMASLDRAPRRSMIFLLVSGEEKGLLGSAYFADHPSVPVEQMVANINADMVGRNWPDTIVAIGKEHSDLGETLNRVNEAHPEIGMTAIDDLWPDERFYFRSDHFNFARKGVPILFFFNGTHEDYHRASDELDKIDTEKTARIGQLIFYLGLEVSETDARPQWNPDSYAEIVEGA</sequence>
<feature type="chain" id="PRO_5047181875" evidence="1">
    <location>
        <begin position="27"/>
        <end position="527"/>
    </location>
</feature>
<gene>
    <name evidence="3" type="ORF">WI372_15870</name>
</gene>
<dbReference type="Pfam" id="PF04389">
    <property type="entry name" value="Peptidase_M28"/>
    <property type="match status" value="1"/>
</dbReference>
<name>A0ABU9ECL9_9BACT</name>
<feature type="domain" description="Peptidase M28" evidence="2">
    <location>
        <begin position="296"/>
        <end position="501"/>
    </location>
</feature>
<dbReference type="SUPFAM" id="SSF53187">
    <property type="entry name" value="Zn-dependent exopeptidases"/>
    <property type="match status" value="1"/>
</dbReference>
<proteinExistence type="predicted"/>
<reference evidence="3 4" key="1">
    <citation type="submission" date="2024-02" db="EMBL/GenBank/DDBJ databases">
        <title>A novel Gemmatimonadota bacterium.</title>
        <authorList>
            <person name="Du Z.-J."/>
            <person name="Ye Y.-Q."/>
        </authorList>
    </citation>
    <scope>NUCLEOTIDE SEQUENCE [LARGE SCALE GENOMIC DNA]</scope>
    <source>
        <strain evidence="3 4">DH-20</strain>
    </source>
</reference>
<dbReference type="PANTHER" id="PTHR12147:SF26">
    <property type="entry name" value="PEPTIDASE M28 DOMAIN-CONTAINING PROTEIN"/>
    <property type="match status" value="1"/>
</dbReference>
<dbReference type="InterPro" id="IPR045175">
    <property type="entry name" value="M28_fam"/>
</dbReference>
<evidence type="ECO:0000259" key="2">
    <source>
        <dbReference type="Pfam" id="PF04389"/>
    </source>
</evidence>
<feature type="signal peptide" evidence="1">
    <location>
        <begin position="1"/>
        <end position="26"/>
    </location>
</feature>
<dbReference type="Proteomes" id="UP001484239">
    <property type="component" value="Unassembled WGS sequence"/>
</dbReference>
<protein>
    <submittedName>
        <fullName evidence="3">M28 family peptidase</fullName>
    </submittedName>
</protein>